<feature type="compositionally biased region" description="Polar residues" evidence="3">
    <location>
        <begin position="107"/>
        <end position="126"/>
    </location>
</feature>
<dbReference type="Pfam" id="PF14604">
    <property type="entry name" value="SH3_9"/>
    <property type="match status" value="1"/>
</dbReference>
<reference evidence="5" key="1">
    <citation type="submission" date="2021-01" db="EMBL/GenBank/DDBJ databases">
        <title>A chromosome-scale assembly of European eel, Anguilla anguilla.</title>
        <authorList>
            <person name="Henkel C."/>
            <person name="Jong-Raadsen S.A."/>
            <person name="Dufour S."/>
            <person name="Weltzien F.-A."/>
            <person name="Palstra A.P."/>
            <person name="Pelster B."/>
            <person name="Spaink H.P."/>
            <person name="Van Den Thillart G.E."/>
            <person name="Jansen H."/>
            <person name="Zahm M."/>
            <person name="Klopp C."/>
            <person name="Cedric C."/>
            <person name="Louis A."/>
            <person name="Berthelot C."/>
            <person name="Parey E."/>
            <person name="Roest Crollius H."/>
            <person name="Montfort J."/>
            <person name="Robinson-Rechavi M."/>
            <person name="Bucao C."/>
            <person name="Bouchez O."/>
            <person name="Gislard M."/>
            <person name="Lluch J."/>
            <person name="Milhes M."/>
            <person name="Lampietro C."/>
            <person name="Lopez Roques C."/>
            <person name="Donnadieu C."/>
            <person name="Braasch I."/>
            <person name="Desvignes T."/>
            <person name="Postlethwait J."/>
            <person name="Bobe J."/>
            <person name="Guiguen Y."/>
            <person name="Dirks R."/>
        </authorList>
    </citation>
    <scope>NUCLEOTIDE SEQUENCE</scope>
    <source>
        <strain evidence="5">Tag_6206</strain>
        <tissue evidence="5">Liver</tissue>
    </source>
</reference>
<dbReference type="GO" id="GO:0006897">
    <property type="term" value="P:endocytosis"/>
    <property type="evidence" value="ECO:0007669"/>
    <property type="project" value="TreeGrafter"/>
</dbReference>
<feature type="compositionally biased region" description="Low complexity" evidence="3">
    <location>
        <begin position="311"/>
        <end position="333"/>
    </location>
</feature>
<protein>
    <recommendedName>
        <fullName evidence="4">SH3 domain-containing protein</fullName>
    </recommendedName>
</protein>
<dbReference type="Gene3D" id="2.30.30.40">
    <property type="entry name" value="SH3 Domains"/>
    <property type="match status" value="1"/>
</dbReference>
<feature type="domain" description="SH3" evidence="4">
    <location>
        <begin position="1"/>
        <end position="58"/>
    </location>
</feature>
<dbReference type="Pfam" id="PF09431">
    <property type="entry name" value="SPIN90_LRD"/>
    <property type="match status" value="1"/>
</dbReference>
<evidence type="ECO:0000259" key="4">
    <source>
        <dbReference type="PROSITE" id="PS50002"/>
    </source>
</evidence>
<dbReference type="InterPro" id="IPR030125">
    <property type="entry name" value="SPIN90/Ldb17"/>
</dbReference>
<dbReference type="SMART" id="SM00326">
    <property type="entry name" value="SH3"/>
    <property type="match status" value="1"/>
</dbReference>
<dbReference type="InterPro" id="IPR018556">
    <property type="entry name" value="SPIN90/Ldb17_LRD"/>
</dbReference>
<dbReference type="AlphaFoldDB" id="A0A9D3RMH7"/>
<dbReference type="InterPro" id="IPR036028">
    <property type="entry name" value="SH3-like_dom_sf"/>
</dbReference>
<dbReference type="Proteomes" id="UP001044222">
    <property type="component" value="Chromosome 14"/>
</dbReference>
<organism evidence="5 6">
    <name type="scientific">Anguilla anguilla</name>
    <name type="common">European freshwater eel</name>
    <name type="synonym">Muraena anguilla</name>
    <dbReference type="NCBI Taxonomy" id="7936"/>
    <lineage>
        <taxon>Eukaryota</taxon>
        <taxon>Metazoa</taxon>
        <taxon>Chordata</taxon>
        <taxon>Craniata</taxon>
        <taxon>Vertebrata</taxon>
        <taxon>Euteleostomi</taxon>
        <taxon>Actinopterygii</taxon>
        <taxon>Neopterygii</taxon>
        <taxon>Teleostei</taxon>
        <taxon>Anguilliformes</taxon>
        <taxon>Anguillidae</taxon>
        <taxon>Anguilla</taxon>
    </lineage>
</organism>
<dbReference type="InterPro" id="IPR035514">
    <property type="entry name" value="SPIN90_SH3"/>
</dbReference>
<name>A0A9D3RMH7_ANGAN</name>
<feature type="compositionally biased region" description="Low complexity" evidence="3">
    <location>
        <begin position="205"/>
        <end position="240"/>
    </location>
</feature>
<feature type="compositionally biased region" description="Pro residues" evidence="3">
    <location>
        <begin position="241"/>
        <end position="262"/>
    </location>
</feature>
<dbReference type="GO" id="GO:0071933">
    <property type="term" value="F:Arp2/3 complex binding"/>
    <property type="evidence" value="ECO:0007669"/>
    <property type="project" value="TreeGrafter"/>
</dbReference>
<dbReference type="PROSITE" id="PS50002">
    <property type="entry name" value="SH3"/>
    <property type="match status" value="1"/>
</dbReference>
<accession>A0A9D3RMH7</accession>
<dbReference type="PANTHER" id="PTHR13357:SF1">
    <property type="entry name" value="NCK-INTERACTING PROTEIN WITH SH3 DOMAIN"/>
    <property type="match status" value="1"/>
</dbReference>
<dbReference type="PRINTS" id="PR01217">
    <property type="entry name" value="PRICHEXTENSN"/>
</dbReference>
<evidence type="ECO:0000313" key="5">
    <source>
        <dbReference type="EMBL" id="KAG5835903.1"/>
    </source>
</evidence>
<proteinExistence type="predicted"/>
<feature type="region of interest" description="Disordered" evidence="3">
    <location>
        <begin position="102"/>
        <end position="333"/>
    </location>
</feature>
<evidence type="ECO:0000256" key="2">
    <source>
        <dbReference type="PROSITE-ProRule" id="PRU00192"/>
    </source>
</evidence>
<feature type="compositionally biased region" description="Pro residues" evidence="3">
    <location>
        <begin position="281"/>
        <end position="302"/>
    </location>
</feature>
<comment type="caution">
    <text evidence="5">The sequence shown here is derived from an EMBL/GenBank/DDBJ whole genome shotgun (WGS) entry which is preliminary data.</text>
</comment>
<dbReference type="CDD" id="cd11849">
    <property type="entry name" value="SH3_SPIN90"/>
    <property type="match status" value="1"/>
</dbReference>
<dbReference type="PANTHER" id="PTHR13357">
    <property type="entry name" value="SH3 ADAPTER PROTEIN SPIN90 NCK INTERACTING PROTEIN WITH SH3 DOMAIN"/>
    <property type="match status" value="1"/>
</dbReference>
<feature type="compositionally biased region" description="Low complexity" evidence="3">
    <location>
        <begin position="263"/>
        <end position="280"/>
    </location>
</feature>
<keyword evidence="6" id="KW-1185">Reference proteome</keyword>
<keyword evidence="1 2" id="KW-0728">SH3 domain</keyword>
<evidence type="ECO:0000256" key="3">
    <source>
        <dbReference type="SAM" id="MobiDB-lite"/>
    </source>
</evidence>
<dbReference type="InterPro" id="IPR001452">
    <property type="entry name" value="SH3_domain"/>
</dbReference>
<evidence type="ECO:0000256" key="1">
    <source>
        <dbReference type="ARBA" id="ARBA00022443"/>
    </source>
</evidence>
<evidence type="ECO:0000313" key="6">
    <source>
        <dbReference type="Proteomes" id="UP001044222"/>
    </source>
</evidence>
<dbReference type="EMBL" id="JAFIRN010000014">
    <property type="protein sequence ID" value="KAG5835903.1"/>
    <property type="molecule type" value="Genomic_DNA"/>
</dbReference>
<dbReference type="SUPFAM" id="SSF50044">
    <property type="entry name" value="SH3-domain"/>
    <property type="match status" value="1"/>
</dbReference>
<feature type="compositionally biased region" description="Basic and acidic residues" evidence="3">
    <location>
        <begin position="179"/>
        <end position="191"/>
    </location>
</feature>
<sequence>MYKSLYAFRSPEPNSLHFAAGESFLILERSNQHWWLGSRCSSGETGYIPSSYIERIQAPEQDEVLQSIDRAIEGIHNTAMKNGGKYNLEQREVLQKLIHHRKETLSRRSPTPASHKQKMPSSSSDLSLCHTPQPPNGLSRGYGRQASEPKSETTEPEEQGLYQVPLQPRRAAPITPPPPEKRRGTRPKEPEGSNSISPDGPGRGAPPSTAPSPSVSSASLDSGSSHSAVSSDVSLPSVASSPPPIPNRAKAPPPPAPVPAPTPATALAPSPSLAPALPSESPQPPAQPAIPKKGPAPQPQQPTPLEDHSESAGSSLAPPAASASPSSSPTHSAVVPVSTGVELIELVRKNTNLSYELSRVAVGVVVGHLQTALPQAASALEQVLLSLVQSKDLRAALPQGQVCHDEQRLEVIFGDLARHREDAQQRSWALYEDHALIACYLEELLQILTDADPEVCKRKCRANQSEPVLSLVSYYQMEHRVSLRLLLLKVFGAMCSLDSALISTLLNSILPMELARDIQTDTQEHQKLCYSVLVLSMIFSMGEQVPYHHYEQLNSSFVLFLLEVIENGLPSDSTEQLPDLCINLLLAFNLHLKAPDTNVIMQTLISKGNVKILSEKILLLLNRGGDPVCMFNHAPPAPHAVLKFLQDIFASKDTATIFYHSDMMVMIDIAVRQISDLSPGDKLRMEYLSLMHAIIRTTDYLQQRHRLSDLQRALQRILVEGEEGAGQGEEEGTVARQMDRLIVQQIYKEFPDICHQQD</sequence>
<gene>
    <name evidence="5" type="ORF">ANANG_G00248940</name>
</gene>